<name>A0ABP7F8K9_9FLAO</name>
<comment type="caution">
    <text evidence="3">The sequence shown here is derived from an EMBL/GenBank/DDBJ whole genome shotgun (WGS) entry which is preliminary data.</text>
</comment>
<protein>
    <recommendedName>
        <fullName evidence="2">Lysozyme inhibitor LprI-like N-terminal domain-containing protein</fullName>
    </recommendedName>
</protein>
<keyword evidence="4" id="KW-1185">Reference proteome</keyword>
<reference evidence="4" key="1">
    <citation type="journal article" date="2019" name="Int. J. Syst. Evol. Microbiol.">
        <title>The Global Catalogue of Microorganisms (GCM) 10K type strain sequencing project: providing services to taxonomists for standard genome sequencing and annotation.</title>
        <authorList>
            <consortium name="The Broad Institute Genomics Platform"/>
            <consortium name="The Broad Institute Genome Sequencing Center for Infectious Disease"/>
            <person name="Wu L."/>
            <person name="Ma J."/>
        </authorList>
    </citation>
    <scope>NUCLEOTIDE SEQUENCE [LARGE SCALE GENOMIC DNA]</scope>
    <source>
        <strain evidence="4">JCM 17336</strain>
    </source>
</reference>
<gene>
    <name evidence="3" type="ORF">GCM10022422_14930</name>
</gene>
<dbReference type="EMBL" id="BAABDT010000002">
    <property type="protein sequence ID" value="GAA3733220.1"/>
    <property type="molecule type" value="Genomic_DNA"/>
</dbReference>
<feature type="chain" id="PRO_5046808721" description="Lysozyme inhibitor LprI-like N-terminal domain-containing protein" evidence="1">
    <location>
        <begin position="19"/>
        <end position="137"/>
    </location>
</feature>
<proteinExistence type="predicted"/>
<dbReference type="PANTHER" id="PTHR39176:SF1">
    <property type="entry name" value="PERIPLASMIC PROTEIN"/>
    <property type="match status" value="1"/>
</dbReference>
<feature type="domain" description="Lysozyme inhibitor LprI-like N-terminal" evidence="2">
    <location>
        <begin position="33"/>
        <end position="127"/>
    </location>
</feature>
<organism evidence="3 4">
    <name type="scientific">Flavobacterium ginsengisoli</name>
    <dbReference type="NCBI Taxonomy" id="871694"/>
    <lineage>
        <taxon>Bacteria</taxon>
        <taxon>Pseudomonadati</taxon>
        <taxon>Bacteroidota</taxon>
        <taxon>Flavobacteriia</taxon>
        <taxon>Flavobacteriales</taxon>
        <taxon>Flavobacteriaceae</taxon>
        <taxon>Flavobacterium</taxon>
    </lineage>
</organism>
<dbReference type="PANTHER" id="PTHR39176">
    <property type="entry name" value="PERIPLASMIC PROTEIN-RELATED"/>
    <property type="match status" value="1"/>
</dbReference>
<dbReference type="InterPro" id="IPR009739">
    <property type="entry name" value="LprI-like_N"/>
</dbReference>
<evidence type="ECO:0000313" key="4">
    <source>
        <dbReference type="Proteomes" id="UP001501367"/>
    </source>
</evidence>
<accession>A0ABP7F8K9</accession>
<dbReference type="Proteomes" id="UP001501367">
    <property type="component" value="Unassembled WGS sequence"/>
</dbReference>
<keyword evidence="1" id="KW-0732">Signal</keyword>
<dbReference type="Pfam" id="PF07007">
    <property type="entry name" value="LprI"/>
    <property type="match status" value="1"/>
</dbReference>
<evidence type="ECO:0000259" key="2">
    <source>
        <dbReference type="Pfam" id="PF07007"/>
    </source>
</evidence>
<sequence length="137" mass="16562">MKKVLVLSFMFLSIVAFSQNKKENSIDALESKCLNKENISNTDMCNCTIQARESWDKELNKYYNLLKTKLPKEAFETLKESQKQWLAYRDKEYAFISKYFYEVQQGTMWYAVAENRKKDIVKTRAREMEEYYKMFEY</sequence>
<evidence type="ECO:0000313" key="3">
    <source>
        <dbReference type="EMBL" id="GAA3733220.1"/>
    </source>
</evidence>
<dbReference type="RefSeq" id="WP_278022355.1">
    <property type="nucleotide sequence ID" value="NZ_BAABDT010000002.1"/>
</dbReference>
<dbReference type="Gene3D" id="1.20.1270.180">
    <property type="match status" value="1"/>
</dbReference>
<feature type="signal peptide" evidence="1">
    <location>
        <begin position="1"/>
        <end position="18"/>
    </location>
</feature>
<evidence type="ECO:0000256" key="1">
    <source>
        <dbReference type="SAM" id="SignalP"/>
    </source>
</evidence>